<evidence type="ECO:0000256" key="2">
    <source>
        <dbReference type="SAM" id="Coils"/>
    </source>
</evidence>
<reference evidence="6 7" key="1">
    <citation type="submission" date="2020-03" db="EMBL/GenBank/DDBJ databases">
        <title>Complete genome sequence of Shewanella sp.</title>
        <authorList>
            <person name="Kim Y.-S."/>
            <person name="Kim S.-J."/>
            <person name="Jung H.-K."/>
            <person name="Kim K.-H."/>
        </authorList>
    </citation>
    <scope>NUCLEOTIDE SEQUENCE [LARGE SCALE GENOMIC DNA]</scope>
    <source>
        <strain evidence="6 7">PN3F2</strain>
    </source>
</reference>
<dbReference type="FunFam" id="3.30.70.270:FF:000001">
    <property type="entry name" value="Diguanylate cyclase domain protein"/>
    <property type="match status" value="1"/>
</dbReference>
<dbReference type="PROSITE" id="PS50887">
    <property type="entry name" value="GGDEF"/>
    <property type="match status" value="1"/>
</dbReference>
<dbReference type="CDD" id="cd06225">
    <property type="entry name" value="HAMP"/>
    <property type="match status" value="1"/>
</dbReference>
<evidence type="ECO:0000256" key="3">
    <source>
        <dbReference type="SAM" id="Phobius"/>
    </source>
</evidence>
<dbReference type="InterPro" id="IPR000160">
    <property type="entry name" value="GGDEF_dom"/>
</dbReference>
<dbReference type="PROSITE" id="PS50885">
    <property type="entry name" value="HAMP"/>
    <property type="match status" value="1"/>
</dbReference>
<keyword evidence="2" id="KW-0175">Coiled coil</keyword>
<accession>A0A6G9QHF5</accession>
<dbReference type="InterPro" id="IPR043128">
    <property type="entry name" value="Rev_trsase/Diguanyl_cyclase"/>
</dbReference>
<dbReference type="InterPro" id="IPR052163">
    <property type="entry name" value="DGC-Regulatory_Protein"/>
</dbReference>
<protein>
    <submittedName>
        <fullName evidence="6">Diguanylate cyclase</fullName>
    </submittedName>
</protein>
<dbReference type="GO" id="GO:0007165">
    <property type="term" value="P:signal transduction"/>
    <property type="evidence" value="ECO:0007669"/>
    <property type="project" value="InterPro"/>
</dbReference>
<feature type="domain" description="HAMP" evidence="4">
    <location>
        <begin position="190"/>
        <end position="242"/>
    </location>
</feature>
<comment type="cofactor">
    <cofactor evidence="1">
        <name>Mg(2+)</name>
        <dbReference type="ChEBI" id="CHEBI:18420"/>
    </cofactor>
</comment>
<feature type="coiled-coil region" evidence="2">
    <location>
        <begin position="237"/>
        <end position="264"/>
    </location>
</feature>
<dbReference type="InterPro" id="IPR003660">
    <property type="entry name" value="HAMP_dom"/>
</dbReference>
<keyword evidence="3" id="KW-0812">Transmembrane</keyword>
<dbReference type="Pfam" id="PF00990">
    <property type="entry name" value="GGDEF"/>
    <property type="match status" value="1"/>
</dbReference>
<dbReference type="RefSeq" id="WP_167675281.1">
    <property type="nucleotide sequence ID" value="NZ_CP050313.1"/>
</dbReference>
<keyword evidence="3" id="KW-1133">Transmembrane helix</keyword>
<evidence type="ECO:0000256" key="1">
    <source>
        <dbReference type="ARBA" id="ARBA00001946"/>
    </source>
</evidence>
<dbReference type="InterPro" id="IPR029787">
    <property type="entry name" value="Nucleotide_cyclase"/>
</dbReference>
<dbReference type="Pfam" id="PF00672">
    <property type="entry name" value="HAMP"/>
    <property type="match status" value="1"/>
</dbReference>
<dbReference type="NCBIfam" id="TIGR00254">
    <property type="entry name" value="GGDEF"/>
    <property type="match status" value="1"/>
</dbReference>
<evidence type="ECO:0000259" key="5">
    <source>
        <dbReference type="PROSITE" id="PS50887"/>
    </source>
</evidence>
<dbReference type="SUPFAM" id="SSF158472">
    <property type="entry name" value="HAMP domain-like"/>
    <property type="match status" value="1"/>
</dbReference>
<dbReference type="GO" id="GO:0003824">
    <property type="term" value="F:catalytic activity"/>
    <property type="evidence" value="ECO:0007669"/>
    <property type="project" value="UniProtKB-ARBA"/>
</dbReference>
<name>A0A6G9QHF5_9GAMM</name>
<dbReference type="Gene3D" id="3.30.70.270">
    <property type="match status" value="1"/>
</dbReference>
<dbReference type="SMART" id="SM00267">
    <property type="entry name" value="GGDEF"/>
    <property type="match status" value="1"/>
</dbReference>
<dbReference type="Proteomes" id="UP000502608">
    <property type="component" value="Chromosome"/>
</dbReference>
<dbReference type="PANTHER" id="PTHR46663:SF2">
    <property type="entry name" value="GGDEF DOMAIN-CONTAINING PROTEIN"/>
    <property type="match status" value="1"/>
</dbReference>
<feature type="domain" description="GGDEF" evidence="5">
    <location>
        <begin position="299"/>
        <end position="432"/>
    </location>
</feature>
<evidence type="ECO:0000259" key="4">
    <source>
        <dbReference type="PROSITE" id="PS50885"/>
    </source>
</evidence>
<keyword evidence="3" id="KW-0472">Membrane</keyword>
<proteinExistence type="predicted"/>
<evidence type="ECO:0000313" key="7">
    <source>
        <dbReference type="Proteomes" id="UP000502608"/>
    </source>
</evidence>
<dbReference type="SMART" id="SM00304">
    <property type="entry name" value="HAMP"/>
    <property type="match status" value="1"/>
</dbReference>
<organism evidence="6 7">
    <name type="scientific">Shewanella aestuarii</name>
    <dbReference type="NCBI Taxonomy" id="1028752"/>
    <lineage>
        <taxon>Bacteria</taxon>
        <taxon>Pseudomonadati</taxon>
        <taxon>Pseudomonadota</taxon>
        <taxon>Gammaproteobacteria</taxon>
        <taxon>Alteromonadales</taxon>
        <taxon>Shewanellaceae</taxon>
        <taxon>Shewanella</taxon>
    </lineage>
</organism>
<evidence type="ECO:0000313" key="6">
    <source>
        <dbReference type="EMBL" id="QIR13497.1"/>
    </source>
</evidence>
<dbReference type="CDD" id="cd01949">
    <property type="entry name" value="GGDEF"/>
    <property type="match status" value="1"/>
</dbReference>
<gene>
    <name evidence="6" type="ORF">HBH39_02425</name>
</gene>
<keyword evidence="7" id="KW-1185">Reference proteome</keyword>
<dbReference type="PANTHER" id="PTHR46663">
    <property type="entry name" value="DIGUANYLATE CYCLASE DGCT-RELATED"/>
    <property type="match status" value="1"/>
</dbReference>
<dbReference type="AlphaFoldDB" id="A0A6G9QHF5"/>
<dbReference type="KEGG" id="saes:HBH39_02425"/>
<dbReference type="SUPFAM" id="SSF55073">
    <property type="entry name" value="Nucleotide cyclase"/>
    <property type="match status" value="1"/>
</dbReference>
<dbReference type="EMBL" id="CP050313">
    <property type="protein sequence ID" value="QIR13497.1"/>
    <property type="molecule type" value="Genomic_DNA"/>
</dbReference>
<dbReference type="Gene3D" id="6.10.340.10">
    <property type="match status" value="1"/>
</dbReference>
<sequence length="439" mass="50623">MRFAARLNLTAFLCTLLTLAVGATLFQAHLYQQKIYSQLNHSMRIQLSIDSLRSQLWLYEEYSDQMSLNELNTRQANLAFELTRKMQWNSQQQRVLDNLNRLNTNIRVLFNTQLSKSSQIQTEQERINSERLLKAKYSMNIERMTEDMTNLHQLTIAQAKQTQQTLLIVVSVVVFLLSLTVTLWSSMTLFRFRQGMKTLIIGMKNLAEGHLHSRIKYQNTDEFSEMAQHFNQMTSSLESTTIKKEALKEEVARQTQKLTEQQVKLTYLAEHDELTAIYNRRAFIKQIDLAITRDARSQQQAALLFIDLDRFKIINDTLGHQTGDEVLTQIAKRLIMSLRSSDFVGRFGGDEFVVWLDFIESRTDIIAKTQQILDVIKLPMKMGNDTINVGASIGISQFPAHGKNSLTLITAADTAMYIAKHDPRREYCLFEDIDQAGYD</sequence>
<dbReference type="GO" id="GO:0016020">
    <property type="term" value="C:membrane"/>
    <property type="evidence" value="ECO:0007669"/>
    <property type="project" value="InterPro"/>
</dbReference>
<feature type="transmembrane region" description="Helical" evidence="3">
    <location>
        <begin position="166"/>
        <end position="190"/>
    </location>
</feature>